<comment type="similarity">
    <text evidence="3 10">Belongs to the cytochrome P450 family.</text>
</comment>
<name>A0A8E4JAU4_SALDI</name>
<evidence type="ECO:0000256" key="4">
    <source>
        <dbReference type="ARBA" id="ARBA00022692"/>
    </source>
</evidence>
<evidence type="ECO:0000256" key="8">
    <source>
        <dbReference type="ARBA" id="ARBA00023004"/>
    </source>
</evidence>
<evidence type="ECO:0000256" key="10">
    <source>
        <dbReference type="RuleBase" id="RU000461"/>
    </source>
</evidence>
<keyword evidence="6" id="KW-1133">Transmembrane helix</keyword>
<dbReference type="PANTHER" id="PTHR24286:SF217">
    <property type="entry name" value="OS07G0520300 PROTEIN"/>
    <property type="match status" value="1"/>
</dbReference>
<organism evidence="13">
    <name type="scientific">Salvia divinorum</name>
    <name type="common">Maria pastora</name>
    <name type="synonym">Diviner's sage</name>
    <dbReference type="NCBI Taxonomy" id="28513"/>
    <lineage>
        <taxon>Eukaryota</taxon>
        <taxon>Viridiplantae</taxon>
        <taxon>Streptophyta</taxon>
        <taxon>Embryophyta</taxon>
        <taxon>Tracheophyta</taxon>
        <taxon>Spermatophyta</taxon>
        <taxon>Magnoliopsida</taxon>
        <taxon>eudicotyledons</taxon>
        <taxon>Gunneridae</taxon>
        <taxon>Pentapetalae</taxon>
        <taxon>asterids</taxon>
        <taxon>lamiids</taxon>
        <taxon>Lamiales</taxon>
        <taxon>Lamiaceae</taxon>
        <taxon>Nepetoideae</taxon>
        <taxon>Mentheae</taxon>
        <taxon>Salviinae</taxon>
        <taxon>Salvia</taxon>
        <taxon>Salvia subgen. Calosphace</taxon>
    </lineage>
</organism>
<evidence type="ECO:0000256" key="1">
    <source>
        <dbReference type="ARBA" id="ARBA00001971"/>
    </source>
</evidence>
<evidence type="ECO:0000256" key="3">
    <source>
        <dbReference type="ARBA" id="ARBA00010617"/>
    </source>
</evidence>
<dbReference type="GO" id="GO:0020037">
    <property type="term" value="F:heme binding"/>
    <property type="evidence" value="ECO:0007669"/>
    <property type="project" value="InterPro"/>
</dbReference>
<dbReference type="InterPro" id="IPR017972">
    <property type="entry name" value="Cyt_P450_CS"/>
</dbReference>
<dbReference type="FunFam" id="1.10.630.10:FF:000022">
    <property type="entry name" value="Taxadiene 5-alpha hydroxylase"/>
    <property type="match status" value="1"/>
</dbReference>
<keyword evidence="10" id="KW-0503">Monooxygenase</keyword>
<dbReference type="AlphaFoldDB" id="A0A8E4JAU4"/>
<dbReference type="EMBL" id="JBEAFC010000003">
    <property type="protein sequence ID" value="KAL1562461.1"/>
    <property type="molecule type" value="Genomic_DNA"/>
</dbReference>
<dbReference type="GO" id="GO:0016125">
    <property type="term" value="P:sterol metabolic process"/>
    <property type="evidence" value="ECO:0007669"/>
    <property type="project" value="TreeGrafter"/>
</dbReference>
<gene>
    <name evidence="12" type="ORF">AAHA92_05037</name>
</gene>
<evidence type="ECO:0000256" key="5">
    <source>
        <dbReference type="ARBA" id="ARBA00022723"/>
    </source>
</evidence>
<evidence type="ECO:0000256" key="2">
    <source>
        <dbReference type="ARBA" id="ARBA00004167"/>
    </source>
</evidence>
<evidence type="ECO:0000313" key="13">
    <source>
        <dbReference type="EMBL" id="QMS79245.1"/>
    </source>
</evidence>
<reference evidence="12 14" key="2">
    <citation type="submission" date="2024-06" db="EMBL/GenBank/DDBJ databases">
        <title>A chromosome level genome sequence of Diviner's sage (Salvia divinorum).</title>
        <authorList>
            <person name="Ford S.A."/>
            <person name="Ro D.-K."/>
            <person name="Ness R.W."/>
            <person name="Phillips M.A."/>
        </authorList>
    </citation>
    <scope>NUCLEOTIDE SEQUENCE [LARGE SCALE GENOMIC DNA]</scope>
    <source>
        <strain evidence="12">SAF-2024a</strain>
        <tissue evidence="12">Leaf</tissue>
    </source>
</reference>
<evidence type="ECO:0000256" key="7">
    <source>
        <dbReference type="ARBA" id="ARBA00023002"/>
    </source>
</evidence>
<keyword evidence="9" id="KW-0472">Membrane</keyword>
<keyword evidence="11" id="KW-0732">Signal</keyword>
<dbReference type="EMBL" id="MN013364">
    <property type="protein sequence ID" value="QMS79245.1"/>
    <property type="molecule type" value="mRNA"/>
</dbReference>
<dbReference type="InterPro" id="IPR001128">
    <property type="entry name" value="Cyt_P450"/>
</dbReference>
<evidence type="ECO:0000313" key="14">
    <source>
        <dbReference type="Proteomes" id="UP001567538"/>
    </source>
</evidence>
<keyword evidence="5 10" id="KW-0479">Metal-binding</keyword>
<evidence type="ECO:0000256" key="11">
    <source>
        <dbReference type="SAM" id="SignalP"/>
    </source>
</evidence>
<evidence type="ECO:0000313" key="12">
    <source>
        <dbReference type="EMBL" id="KAL1562461.1"/>
    </source>
</evidence>
<evidence type="ECO:0000256" key="6">
    <source>
        <dbReference type="ARBA" id="ARBA00022989"/>
    </source>
</evidence>
<feature type="chain" id="PRO_5044690089" evidence="11">
    <location>
        <begin position="27"/>
        <end position="484"/>
    </location>
</feature>
<evidence type="ECO:0000256" key="9">
    <source>
        <dbReference type="ARBA" id="ARBA00023136"/>
    </source>
</evidence>
<dbReference type="GO" id="GO:0016020">
    <property type="term" value="C:membrane"/>
    <property type="evidence" value="ECO:0007669"/>
    <property type="project" value="UniProtKB-SubCell"/>
</dbReference>
<keyword evidence="14" id="KW-1185">Reference proteome</keyword>
<reference evidence="13" key="1">
    <citation type="submission" date="2019-05" db="EMBL/GenBank/DDBJ databases">
        <authorList>
            <person name="Kwon M."/>
            <person name="Ngo I."/>
            <person name="Ro D.-K."/>
        </authorList>
    </citation>
    <scope>NUCLEOTIDE SEQUENCE</scope>
</reference>
<dbReference type="GO" id="GO:0016712">
    <property type="term" value="F:oxidoreductase activity, acting on paired donors, with incorporation or reduction of molecular oxygen, reduced flavin or flavoprotein as one donor, and incorporation of one atom of oxygen"/>
    <property type="evidence" value="ECO:0007669"/>
    <property type="project" value="UniProtKB-ARBA"/>
</dbReference>
<feature type="signal peptide" evidence="11">
    <location>
        <begin position="1"/>
        <end position="26"/>
    </location>
</feature>
<keyword evidence="8 10" id="KW-0408">Iron</keyword>
<dbReference type="CDD" id="cd11043">
    <property type="entry name" value="CYP90-like"/>
    <property type="match status" value="1"/>
</dbReference>
<keyword evidence="10" id="KW-0349">Heme</keyword>
<protein>
    <submittedName>
        <fullName evidence="13">Cytochrome P450 CYP728D26</fullName>
    </submittedName>
</protein>
<dbReference type="Proteomes" id="UP001567538">
    <property type="component" value="Unassembled WGS sequence"/>
</dbReference>
<proteinExistence type="evidence at transcript level"/>
<dbReference type="Pfam" id="PF00067">
    <property type="entry name" value="p450"/>
    <property type="match status" value="1"/>
</dbReference>
<sequence>MESTIMLWVLAFLPLVILMMKKRVGKRRVPRGTLGIPIIGQTLELLKAMRADKTEEWFQERARKYGPVSKMNIFGKETVFLTGQAYNKFIFSSDAQTLSNNQPASVRRLLGDRNLFEMIGQDHRRLRGAMLSFLKPEALKQYVGTMDHEIRLHLAQHWHHDHVILVMPLMKTLTFNMICTLLFGIERGERRENLVHLFEQMIDGMLSVPLNIPFTSFNKSIRARSEVGAIIRALIHEKREKLERGEAGHDLMTRLLSMCDDAGSPLLSDQEIEDNCVVAMIAGHETTSTLLTFFIKLIVEHPNVYELLLNEHKEIVRGKKGANDPLTWEDLGKMKYTWRIGTEVLRMHPPILYGFRTTVRDIEMEGYVIPKGWQVLWAACMTQLDGSIYPDPHKFNPSRFEDQAAMPPHTFIAFGGGARICPGYEFARMETLAMIHYLVTRFTWKLCLKENTFSRVPMLVFKQGLPIHIHINTPYKSTMQTNII</sequence>
<dbReference type="PANTHER" id="PTHR24286">
    <property type="entry name" value="CYTOCHROME P450 26"/>
    <property type="match status" value="1"/>
</dbReference>
<dbReference type="PROSITE" id="PS00086">
    <property type="entry name" value="CYTOCHROME_P450"/>
    <property type="match status" value="1"/>
</dbReference>
<comment type="cofactor">
    <cofactor evidence="1">
        <name>heme</name>
        <dbReference type="ChEBI" id="CHEBI:30413"/>
    </cofactor>
</comment>
<dbReference type="GO" id="GO:0005506">
    <property type="term" value="F:iron ion binding"/>
    <property type="evidence" value="ECO:0007669"/>
    <property type="project" value="InterPro"/>
</dbReference>
<keyword evidence="7 10" id="KW-0560">Oxidoreductase</keyword>
<comment type="subcellular location">
    <subcellularLocation>
        <location evidence="2">Membrane</location>
        <topology evidence="2">Single-pass membrane protein</topology>
    </subcellularLocation>
</comment>
<keyword evidence="4" id="KW-0812">Transmembrane</keyword>
<accession>A0A8E4JAU4</accession>